<dbReference type="Proteomes" id="UP000309997">
    <property type="component" value="Unassembled WGS sequence"/>
</dbReference>
<accession>A0ACC4C547</accession>
<dbReference type="EMBL" id="RCHU02000006">
    <property type="protein sequence ID" value="KAL3586516.1"/>
    <property type="molecule type" value="Genomic_DNA"/>
</dbReference>
<comment type="caution">
    <text evidence="1">The sequence shown here is derived from an EMBL/GenBank/DDBJ whole genome shotgun (WGS) entry which is preliminary data.</text>
</comment>
<proteinExistence type="predicted"/>
<sequence>MEEEDDDQQNILDLVKELVNRLLSQNPQNPKPPISNHNPNSPDFQNSLRYAIRILSSRLTPSIAPDAAAIAESIKRGLATQGKSSQALTLAELYNKFASKTGPGSINNKWAVLYLLKIISEDTKIAQNAPNSMLLLPNLGLNELDLSNESRISRDFKRREKGYDNGVLLVSKDPENLLEIAFREFVNLVKEENEVSEEILVRDVLYVCQGIDGKYVKFDANVDGYVLSDSIKVPRGTRVMVRKLCELGWLFRKVKGYISESMDRFPAEDVGTVGQAFCAALQDELSDYYKLLAVLEAQAMNPIPLVSKSTSSSNYLSLRRLSVWFAEPTVKMRLMAVLVDKCRVLRGGAMAGAIHLHAQHGDPLVHEFMRSLLQHVCSPLFEMVRSWVLEGELEDIFAEFFVVEAAAAAGTTTRRGSLGYGETDALETLVVEAAKRIDKHLLDVMYTRYKFKEHCLAIKRYLLLGQGDFVQYLMDIVGQELSEPANTISSFQLAGLLESAIRSSNAQYDDPDILDRLRVKMLPQGTGDRGWDVFSLEYDARVPLDTVFTESVMARYLRIFNFLWKLRRVEHALIGAWKTMKPNCITSHSFTKLQHAVKLQLLSTLRQCQVLWNQMNHFVTNLQYYIMFEVLEVSWSNFSNEMEGAKDLDDLLAAHDKYLHSIVEKSLLGERSQSLYKSLFALFDLILRFRSHADRLCEGIYELQARTRASSLSSQDKTKSQRQTRDNLSEPGSWFSDGRKALEQRAGEFLQNMGQELEEISKEYTVLLEGFLSQLPVQQHVDLKFLFFRLDFTEFYSRLRPGT</sequence>
<keyword evidence="2" id="KW-1185">Reference proteome</keyword>
<protein>
    <submittedName>
        <fullName evidence="1">Uncharacterized protein</fullName>
    </submittedName>
</protein>
<reference evidence="1 2" key="1">
    <citation type="journal article" date="2024" name="Plant Biotechnol. J.">
        <title>Genome and CRISPR/Cas9 system of a widespread forest tree (Populus alba) in the world.</title>
        <authorList>
            <person name="Liu Y.J."/>
            <person name="Jiang P.F."/>
            <person name="Han X.M."/>
            <person name="Li X.Y."/>
            <person name="Wang H.M."/>
            <person name="Wang Y.J."/>
            <person name="Wang X.X."/>
            <person name="Zeng Q.Y."/>
        </authorList>
    </citation>
    <scope>NUCLEOTIDE SEQUENCE [LARGE SCALE GENOMIC DNA]</scope>
    <source>
        <strain evidence="2">cv. PAL-ZL1</strain>
    </source>
</reference>
<evidence type="ECO:0000313" key="1">
    <source>
        <dbReference type="EMBL" id="KAL3586516.1"/>
    </source>
</evidence>
<organism evidence="1 2">
    <name type="scientific">Populus alba</name>
    <name type="common">White poplar</name>
    <dbReference type="NCBI Taxonomy" id="43335"/>
    <lineage>
        <taxon>Eukaryota</taxon>
        <taxon>Viridiplantae</taxon>
        <taxon>Streptophyta</taxon>
        <taxon>Embryophyta</taxon>
        <taxon>Tracheophyta</taxon>
        <taxon>Spermatophyta</taxon>
        <taxon>Magnoliopsida</taxon>
        <taxon>eudicotyledons</taxon>
        <taxon>Gunneridae</taxon>
        <taxon>Pentapetalae</taxon>
        <taxon>rosids</taxon>
        <taxon>fabids</taxon>
        <taxon>Malpighiales</taxon>
        <taxon>Salicaceae</taxon>
        <taxon>Saliceae</taxon>
        <taxon>Populus</taxon>
    </lineage>
</organism>
<evidence type="ECO:0000313" key="2">
    <source>
        <dbReference type="Proteomes" id="UP000309997"/>
    </source>
</evidence>
<name>A0ACC4C547_POPAL</name>
<gene>
    <name evidence="1" type="ORF">D5086_013383</name>
</gene>